<gene>
    <name evidence="1" type="ORF">SAMN04515672_3965</name>
</gene>
<sequence length="157" mass="16578">MRNSHSAFATGAIEITRKLDVATPTYTADAVALLVYLVDGLPERADSVFAQAEAGEAVIQAPSTALAEVLYAVSRDKDVRGVQLTGTPEDARQALVANGPIALAPIDDDELVEYASVVDAFSIHDALVVASHSARETDAVITSDRTIQDAGVETIWK</sequence>
<evidence type="ECO:0008006" key="3">
    <source>
        <dbReference type="Google" id="ProtNLM"/>
    </source>
</evidence>
<proteinExistence type="predicted"/>
<protein>
    <recommendedName>
        <fullName evidence="3">PIN domain-containing protein</fullName>
    </recommendedName>
</protein>
<organism evidence="1 2">
    <name type="scientific">Natronorubrum texcoconense</name>
    <dbReference type="NCBI Taxonomy" id="1095776"/>
    <lineage>
        <taxon>Archaea</taxon>
        <taxon>Methanobacteriati</taxon>
        <taxon>Methanobacteriota</taxon>
        <taxon>Stenosarchaea group</taxon>
        <taxon>Halobacteria</taxon>
        <taxon>Halobacteriales</taxon>
        <taxon>Natrialbaceae</taxon>
        <taxon>Natronorubrum</taxon>
    </lineage>
</organism>
<dbReference type="AlphaFoldDB" id="A0A1G9ESW3"/>
<evidence type="ECO:0000313" key="1">
    <source>
        <dbReference type="EMBL" id="SDK79173.1"/>
    </source>
</evidence>
<reference evidence="2" key="1">
    <citation type="submission" date="2016-10" db="EMBL/GenBank/DDBJ databases">
        <authorList>
            <person name="Varghese N."/>
            <person name="Submissions S."/>
        </authorList>
    </citation>
    <scope>NUCLEOTIDE SEQUENCE [LARGE SCALE GENOMIC DNA]</scope>
    <source>
        <strain evidence="2">B4,CECT 8067,JCM 17497</strain>
    </source>
</reference>
<name>A0A1G9ESW3_9EURY</name>
<keyword evidence="2" id="KW-1185">Reference proteome</keyword>
<evidence type="ECO:0000313" key="2">
    <source>
        <dbReference type="Proteomes" id="UP000198882"/>
    </source>
</evidence>
<dbReference type="InterPro" id="IPR029060">
    <property type="entry name" value="PIN-like_dom_sf"/>
</dbReference>
<accession>A0A1G9ESW3</accession>
<dbReference type="SUPFAM" id="SSF88723">
    <property type="entry name" value="PIN domain-like"/>
    <property type="match status" value="1"/>
</dbReference>
<dbReference type="Proteomes" id="UP000198882">
    <property type="component" value="Unassembled WGS sequence"/>
</dbReference>
<dbReference type="STRING" id="1095776.SAMN04515672_3965"/>
<dbReference type="EMBL" id="FNFE01000007">
    <property type="protein sequence ID" value="SDK79173.1"/>
    <property type="molecule type" value="Genomic_DNA"/>
</dbReference>